<keyword evidence="9" id="KW-1185">Reference proteome</keyword>
<dbReference type="InterPro" id="IPR001739">
    <property type="entry name" value="Methyl_CpG_DNA-bd"/>
</dbReference>
<evidence type="ECO:0000256" key="3">
    <source>
        <dbReference type="ARBA" id="ARBA00023125"/>
    </source>
</evidence>
<keyword evidence="3" id="KW-0238">DNA-binding</keyword>
<dbReference type="SUPFAM" id="SSF54171">
    <property type="entry name" value="DNA-binding domain"/>
    <property type="match status" value="2"/>
</dbReference>
<gene>
    <name evidence="8" type="ORF">SSX86_022478</name>
</gene>
<keyword evidence="5" id="KW-0539">Nucleus</keyword>
<dbReference type="GO" id="GO:0005634">
    <property type="term" value="C:nucleus"/>
    <property type="evidence" value="ECO:0007669"/>
    <property type="project" value="UniProtKB-SubCell"/>
</dbReference>
<evidence type="ECO:0000256" key="4">
    <source>
        <dbReference type="ARBA" id="ARBA00023163"/>
    </source>
</evidence>
<evidence type="ECO:0000256" key="5">
    <source>
        <dbReference type="ARBA" id="ARBA00023242"/>
    </source>
</evidence>
<dbReference type="Proteomes" id="UP001408789">
    <property type="component" value="Unassembled WGS sequence"/>
</dbReference>
<evidence type="ECO:0000313" key="9">
    <source>
        <dbReference type="Proteomes" id="UP001408789"/>
    </source>
</evidence>
<dbReference type="PANTHER" id="PTHR12396:SF38">
    <property type="entry name" value="METHYL-CPG-BINDING DOMAIN-CONTAINING PROTEIN 7"/>
    <property type="match status" value="1"/>
</dbReference>
<evidence type="ECO:0000256" key="6">
    <source>
        <dbReference type="SAM" id="MobiDB-lite"/>
    </source>
</evidence>
<keyword evidence="4" id="KW-0804">Transcription</keyword>
<feature type="domain" description="MBD" evidence="7">
    <location>
        <begin position="73"/>
        <end position="144"/>
    </location>
</feature>
<comment type="caution">
    <text evidence="8">The sequence shown here is derived from an EMBL/GenBank/DDBJ whole genome shotgun (WGS) entry which is preliminary data.</text>
</comment>
<keyword evidence="2" id="KW-0805">Transcription regulation</keyword>
<dbReference type="PANTHER" id="PTHR12396">
    <property type="entry name" value="METHYL-CPG BINDING PROTEIN, MBD"/>
    <property type="match status" value="1"/>
</dbReference>
<feature type="region of interest" description="Disordered" evidence="6">
    <location>
        <begin position="1"/>
        <end position="20"/>
    </location>
</feature>
<dbReference type="PROSITE" id="PS50982">
    <property type="entry name" value="MBD"/>
    <property type="match status" value="2"/>
</dbReference>
<organism evidence="8 9">
    <name type="scientific">Deinandra increscens subsp. villosa</name>
    <dbReference type="NCBI Taxonomy" id="3103831"/>
    <lineage>
        <taxon>Eukaryota</taxon>
        <taxon>Viridiplantae</taxon>
        <taxon>Streptophyta</taxon>
        <taxon>Embryophyta</taxon>
        <taxon>Tracheophyta</taxon>
        <taxon>Spermatophyta</taxon>
        <taxon>Magnoliopsida</taxon>
        <taxon>eudicotyledons</taxon>
        <taxon>Gunneridae</taxon>
        <taxon>Pentapetalae</taxon>
        <taxon>asterids</taxon>
        <taxon>campanulids</taxon>
        <taxon>Asterales</taxon>
        <taxon>Asteraceae</taxon>
        <taxon>Asteroideae</taxon>
        <taxon>Heliantheae alliance</taxon>
        <taxon>Madieae</taxon>
        <taxon>Madiinae</taxon>
        <taxon>Deinandra</taxon>
    </lineage>
</organism>
<reference evidence="8 9" key="1">
    <citation type="submission" date="2024-04" db="EMBL/GenBank/DDBJ databases">
        <title>The reference genome of an endangered Asteraceae, Deinandra increscens subsp. villosa, native to the Central Coast of California.</title>
        <authorList>
            <person name="Guilliams M."/>
            <person name="Hasenstab-Lehman K."/>
            <person name="Meyer R."/>
            <person name="Mcevoy S."/>
        </authorList>
    </citation>
    <scope>NUCLEOTIDE SEQUENCE [LARGE SCALE GENOMIC DNA]</scope>
    <source>
        <tissue evidence="8">Leaf</tissue>
    </source>
</reference>
<dbReference type="Pfam" id="PF01429">
    <property type="entry name" value="MBD"/>
    <property type="match status" value="2"/>
</dbReference>
<sequence>MSSKAKGRPRRSGQISAADDEYDDLVPVALEATHKDGARGDNGCRCRVSGDFSSKWYNRRRGMDSPELQSVMESKWITTKFTLPEDWLVEKKPRQSGNTFDKYYRDPETGRKFRSLKDVERYLRQGFIPTTSKSKGLNYHEKKSSYKKKIVSGGKMQDFEENRDNQYKLINVKPSSLLSASPFKLPDGWIVEEVPRKKGDRIDRYYCEPETGQRFRSLPSVQRHLAELEENSPLSAVDYGSYGSWKRSISKKEQDSSFSNPPPNKIKWVIPSTPGETWNAFAGDELVPDSMKQLWGKRFMLVINNGQVL</sequence>
<evidence type="ECO:0000256" key="2">
    <source>
        <dbReference type="ARBA" id="ARBA00023015"/>
    </source>
</evidence>
<accession>A0AAP0GR69</accession>
<evidence type="ECO:0000256" key="1">
    <source>
        <dbReference type="ARBA" id="ARBA00004123"/>
    </source>
</evidence>
<feature type="compositionally biased region" description="Basic residues" evidence="6">
    <location>
        <begin position="1"/>
        <end position="11"/>
    </location>
</feature>
<feature type="domain" description="MBD" evidence="7">
    <location>
        <begin position="175"/>
        <end position="244"/>
    </location>
</feature>
<dbReference type="AlphaFoldDB" id="A0AAP0GR69"/>
<evidence type="ECO:0000313" key="8">
    <source>
        <dbReference type="EMBL" id="KAK9057642.1"/>
    </source>
</evidence>
<dbReference type="GO" id="GO:0003677">
    <property type="term" value="F:DNA binding"/>
    <property type="evidence" value="ECO:0007669"/>
    <property type="project" value="UniProtKB-KW"/>
</dbReference>
<proteinExistence type="predicted"/>
<dbReference type="EMBL" id="JBCNJP010000023">
    <property type="protein sequence ID" value="KAK9057642.1"/>
    <property type="molecule type" value="Genomic_DNA"/>
</dbReference>
<name>A0AAP0GR69_9ASTR</name>
<dbReference type="Gene3D" id="3.30.890.10">
    <property type="entry name" value="Methyl-cpg-binding Protein 2, Chain A"/>
    <property type="match status" value="2"/>
</dbReference>
<protein>
    <recommendedName>
        <fullName evidence="7">MBD domain-containing protein</fullName>
    </recommendedName>
</protein>
<comment type="subcellular location">
    <subcellularLocation>
        <location evidence="1">Nucleus</location>
    </subcellularLocation>
</comment>
<dbReference type="InterPro" id="IPR016177">
    <property type="entry name" value="DNA-bd_dom_sf"/>
</dbReference>
<evidence type="ECO:0000259" key="7">
    <source>
        <dbReference type="PROSITE" id="PS50982"/>
    </source>
</evidence>